<dbReference type="EMBL" id="OGUS01000115">
    <property type="protein sequence ID" value="SPC12522.1"/>
    <property type="molecule type" value="Genomic_DNA"/>
</dbReference>
<evidence type="ECO:0000256" key="2">
    <source>
        <dbReference type="SAM" id="SignalP"/>
    </source>
</evidence>
<feature type="signal peptide" evidence="2">
    <location>
        <begin position="1"/>
        <end position="38"/>
    </location>
</feature>
<dbReference type="EMBL" id="OGUS01000064">
    <property type="protein sequence ID" value="SPC06495.1"/>
    <property type="molecule type" value="Genomic_DNA"/>
</dbReference>
<reference evidence="5" key="1">
    <citation type="submission" date="2018-01" db="EMBL/GenBank/DDBJ databases">
        <authorList>
            <person name="Gaut B.S."/>
            <person name="Morton B.R."/>
            <person name="Clegg M.T."/>
            <person name="Duvall M.R."/>
        </authorList>
    </citation>
    <scope>NUCLEOTIDE SEQUENCE [LARGE SCALE GENOMIC DNA]</scope>
</reference>
<name>A0A375FRS3_9BURK</name>
<evidence type="ECO:0000313" key="4">
    <source>
        <dbReference type="EMBL" id="SPC12522.1"/>
    </source>
</evidence>
<feature type="region of interest" description="Disordered" evidence="1">
    <location>
        <begin position="42"/>
        <end position="83"/>
    </location>
</feature>
<evidence type="ECO:0000313" key="3">
    <source>
        <dbReference type="EMBL" id="SPC06495.1"/>
    </source>
</evidence>
<protein>
    <recommendedName>
        <fullName evidence="6">Hydroxyquinol 1,2-dioxygenase</fullName>
    </recommendedName>
</protein>
<accession>A0A375FRS3</accession>
<reference evidence="3" key="2">
    <citation type="submission" date="2018-01" db="EMBL/GenBank/DDBJ databases">
        <authorList>
            <person name="Clerissi C."/>
        </authorList>
    </citation>
    <scope>NUCLEOTIDE SEQUENCE</scope>
    <source>
        <strain evidence="3">Cupriavidus oxalaticus LMG 2235</strain>
    </source>
</reference>
<keyword evidence="2" id="KW-0732">Signal</keyword>
<feature type="chain" id="PRO_5036332397" description="Hydroxyquinol 1,2-dioxygenase" evidence="2">
    <location>
        <begin position="39"/>
        <end position="119"/>
    </location>
</feature>
<organism evidence="3 5">
    <name type="scientific">Cupriavidus oxalaticus</name>
    <dbReference type="NCBI Taxonomy" id="96344"/>
    <lineage>
        <taxon>Bacteria</taxon>
        <taxon>Pseudomonadati</taxon>
        <taxon>Pseudomonadota</taxon>
        <taxon>Betaproteobacteria</taxon>
        <taxon>Burkholderiales</taxon>
        <taxon>Burkholderiaceae</taxon>
        <taxon>Cupriavidus</taxon>
    </lineage>
</organism>
<comment type="caution">
    <text evidence="3">The sequence shown here is derived from an EMBL/GenBank/DDBJ whole genome shotgun (WGS) entry which is preliminary data.</text>
</comment>
<dbReference type="AlphaFoldDB" id="A0A375FRS3"/>
<evidence type="ECO:0000256" key="1">
    <source>
        <dbReference type="SAM" id="MobiDB-lite"/>
    </source>
</evidence>
<evidence type="ECO:0000313" key="5">
    <source>
        <dbReference type="Proteomes" id="UP000256862"/>
    </source>
</evidence>
<gene>
    <name evidence="4" type="ORF">CO2235_150177</name>
    <name evidence="3" type="ORF">CO2235_U590071</name>
</gene>
<sequence>MTIYWKLIMTANTAKTVNIAKRFVFAIALLAAAAGAQAASSGVGARDPYTDGARAVHDARSPFNDGARSVQSPRSPYSDGARYVDPFTDGAHSLAGMDRTGVSAEPARSIDPYLDGAYA</sequence>
<dbReference type="Proteomes" id="UP000256862">
    <property type="component" value="Chromosome CO2235"/>
</dbReference>
<proteinExistence type="predicted"/>
<evidence type="ECO:0008006" key="6">
    <source>
        <dbReference type="Google" id="ProtNLM"/>
    </source>
</evidence>